<evidence type="ECO:0000256" key="3">
    <source>
        <dbReference type="ARBA" id="ARBA00004873"/>
    </source>
</evidence>
<dbReference type="CDD" id="cd00331">
    <property type="entry name" value="IGPS"/>
    <property type="match status" value="1"/>
</dbReference>
<keyword evidence="10" id="KW-0057">Aromatic amino acid biosynthesis</keyword>
<dbReference type="EC" id="4.1.3.27" evidence="4"/>
<dbReference type="CDD" id="cd01743">
    <property type="entry name" value="GATase1_Anthranilate_Synthase"/>
    <property type="match status" value="1"/>
</dbReference>
<proteinExistence type="predicted"/>
<dbReference type="GO" id="GO:0005829">
    <property type="term" value="C:cytosol"/>
    <property type="evidence" value="ECO:0007669"/>
    <property type="project" value="TreeGrafter"/>
</dbReference>
<dbReference type="InterPro" id="IPR050472">
    <property type="entry name" value="Anth_synth/Amidotransfase"/>
</dbReference>
<name>A0A4P9W974_9FUNG</name>
<accession>A0A4P9W974</accession>
<gene>
    <name evidence="16" type="ORF">BDK51DRAFT_35659</name>
</gene>
<dbReference type="PANTHER" id="PTHR43418">
    <property type="entry name" value="MULTIFUNCTIONAL TRYPTOPHAN BIOSYNTHESIS PROTEIN-RELATED"/>
    <property type="match status" value="1"/>
</dbReference>
<evidence type="ECO:0000256" key="6">
    <source>
        <dbReference type="ARBA" id="ARBA00018819"/>
    </source>
</evidence>
<evidence type="ECO:0000313" key="16">
    <source>
        <dbReference type="EMBL" id="RKO88944.1"/>
    </source>
</evidence>
<dbReference type="FunFam" id="3.40.50.880:FF:000031">
    <property type="entry name" value="Multifunctional tryptophan biosynthesis protein"/>
    <property type="match status" value="1"/>
</dbReference>
<dbReference type="GO" id="GO:0004049">
    <property type="term" value="F:anthranilate synthase activity"/>
    <property type="evidence" value="ECO:0007669"/>
    <property type="project" value="UniProtKB-EC"/>
</dbReference>
<evidence type="ECO:0000256" key="5">
    <source>
        <dbReference type="ARBA" id="ARBA00012362"/>
    </source>
</evidence>
<protein>
    <recommendedName>
        <fullName evidence="6">Multifunctional tryptophan biosynthesis protein</fullName>
        <ecNumber evidence="5">4.1.1.48</ecNumber>
        <ecNumber evidence="4">4.1.3.27</ecNumber>
    </recommendedName>
</protein>
<dbReference type="InterPro" id="IPR006221">
    <property type="entry name" value="TrpG/PapA_dom"/>
</dbReference>
<dbReference type="PRINTS" id="PR00096">
    <property type="entry name" value="GATASE"/>
</dbReference>
<dbReference type="InterPro" id="IPR017926">
    <property type="entry name" value="GATASE"/>
</dbReference>
<evidence type="ECO:0000259" key="14">
    <source>
        <dbReference type="Pfam" id="PF00117"/>
    </source>
</evidence>
<keyword evidence="7" id="KW-0028">Amino-acid biosynthesis</keyword>
<comment type="catalytic activity">
    <reaction evidence="1">
        <text>1-(2-carboxyphenylamino)-1-deoxy-D-ribulose 5-phosphate + H(+) = (1S,2R)-1-C-(indol-3-yl)glycerol 3-phosphate + CO2 + H2O</text>
        <dbReference type="Rhea" id="RHEA:23476"/>
        <dbReference type="ChEBI" id="CHEBI:15377"/>
        <dbReference type="ChEBI" id="CHEBI:15378"/>
        <dbReference type="ChEBI" id="CHEBI:16526"/>
        <dbReference type="ChEBI" id="CHEBI:58613"/>
        <dbReference type="ChEBI" id="CHEBI:58866"/>
        <dbReference type="EC" id="4.1.1.48"/>
    </reaction>
</comment>
<dbReference type="Pfam" id="PF00218">
    <property type="entry name" value="IGPS"/>
    <property type="match status" value="1"/>
</dbReference>
<dbReference type="InterPro" id="IPR029062">
    <property type="entry name" value="Class_I_gatase-like"/>
</dbReference>
<evidence type="ECO:0000256" key="2">
    <source>
        <dbReference type="ARBA" id="ARBA00004696"/>
    </source>
</evidence>
<dbReference type="PANTHER" id="PTHR43418:SF4">
    <property type="entry name" value="MULTIFUNCTIONAL TRYPTOPHAN BIOSYNTHESIS PROTEIN"/>
    <property type="match status" value="1"/>
</dbReference>
<dbReference type="UniPathway" id="UPA00035">
    <property type="reaction ID" value="UER00040"/>
</dbReference>
<dbReference type="EC" id="4.1.1.48" evidence="5"/>
<evidence type="ECO:0000259" key="15">
    <source>
        <dbReference type="Pfam" id="PF00218"/>
    </source>
</evidence>
<dbReference type="SUPFAM" id="SSF51366">
    <property type="entry name" value="Ribulose-phoshate binding barrel"/>
    <property type="match status" value="1"/>
</dbReference>
<dbReference type="SUPFAM" id="SSF52317">
    <property type="entry name" value="Class I glutamine amidotransferase-like"/>
    <property type="match status" value="1"/>
</dbReference>
<keyword evidence="8" id="KW-0822">Tryptophan biosynthesis</keyword>
<dbReference type="AlphaFoldDB" id="A0A4P9W974"/>
<dbReference type="Gene3D" id="3.20.20.70">
    <property type="entry name" value="Aldolase class I"/>
    <property type="match status" value="1"/>
</dbReference>
<dbReference type="Proteomes" id="UP000269721">
    <property type="component" value="Unassembled WGS sequence"/>
</dbReference>
<reference evidence="17" key="1">
    <citation type="journal article" date="2018" name="Nat. Microbiol.">
        <title>Leveraging single-cell genomics to expand the fungal tree of life.</title>
        <authorList>
            <person name="Ahrendt S.R."/>
            <person name="Quandt C.A."/>
            <person name="Ciobanu D."/>
            <person name="Clum A."/>
            <person name="Salamov A."/>
            <person name="Andreopoulos B."/>
            <person name="Cheng J.F."/>
            <person name="Woyke T."/>
            <person name="Pelin A."/>
            <person name="Henrissat B."/>
            <person name="Reynolds N.K."/>
            <person name="Benny G.L."/>
            <person name="Smith M.E."/>
            <person name="James T.Y."/>
            <person name="Grigoriev I.V."/>
        </authorList>
    </citation>
    <scope>NUCLEOTIDE SEQUENCE [LARGE SCALE GENOMIC DNA]</scope>
</reference>
<dbReference type="GO" id="GO:0004425">
    <property type="term" value="F:indole-3-glycerol-phosphate synthase activity"/>
    <property type="evidence" value="ECO:0007669"/>
    <property type="project" value="UniProtKB-EC"/>
</dbReference>
<dbReference type="GO" id="GO:0000162">
    <property type="term" value="P:L-tryptophan biosynthetic process"/>
    <property type="evidence" value="ECO:0007669"/>
    <property type="project" value="UniProtKB-UniPathway"/>
</dbReference>
<dbReference type="OrthoDB" id="524799at2759"/>
<comment type="catalytic activity">
    <reaction evidence="13">
        <text>chorismate + L-glutamine = anthranilate + pyruvate + L-glutamate + H(+)</text>
        <dbReference type="Rhea" id="RHEA:21732"/>
        <dbReference type="ChEBI" id="CHEBI:15361"/>
        <dbReference type="ChEBI" id="CHEBI:15378"/>
        <dbReference type="ChEBI" id="CHEBI:16567"/>
        <dbReference type="ChEBI" id="CHEBI:29748"/>
        <dbReference type="ChEBI" id="CHEBI:29985"/>
        <dbReference type="ChEBI" id="CHEBI:58359"/>
        <dbReference type="EC" id="4.1.3.27"/>
    </reaction>
</comment>
<feature type="domain" description="Glutamine amidotransferase" evidence="14">
    <location>
        <begin position="4"/>
        <end position="186"/>
    </location>
</feature>
<dbReference type="InterPro" id="IPR011060">
    <property type="entry name" value="RibuloseP-bd_barrel"/>
</dbReference>
<keyword evidence="17" id="KW-1185">Reference proteome</keyword>
<evidence type="ECO:0000256" key="1">
    <source>
        <dbReference type="ARBA" id="ARBA00001633"/>
    </source>
</evidence>
<keyword evidence="11" id="KW-0456">Lyase</keyword>
<comment type="pathway">
    <text evidence="3">Amino-acid biosynthesis; L-tryptophan biosynthesis; L-tryptophan from chorismate: step 1/5.</text>
</comment>
<comment type="pathway">
    <text evidence="2">Amino-acid biosynthesis; L-tryptophan biosynthesis; L-tryptophan from chorismate: step 4/5.</text>
</comment>
<evidence type="ECO:0000256" key="13">
    <source>
        <dbReference type="ARBA" id="ARBA00047683"/>
    </source>
</evidence>
<keyword evidence="12" id="KW-0511">Multifunctional enzyme</keyword>
<dbReference type="PROSITE" id="PS51273">
    <property type="entry name" value="GATASE_TYPE_1"/>
    <property type="match status" value="1"/>
</dbReference>
<dbReference type="PROSITE" id="PS00614">
    <property type="entry name" value="IGPS"/>
    <property type="match status" value="1"/>
</dbReference>
<evidence type="ECO:0000256" key="9">
    <source>
        <dbReference type="ARBA" id="ARBA00022962"/>
    </source>
</evidence>
<evidence type="ECO:0000256" key="7">
    <source>
        <dbReference type="ARBA" id="ARBA00022605"/>
    </source>
</evidence>
<evidence type="ECO:0000313" key="17">
    <source>
        <dbReference type="Proteomes" id="UP000269721"/>
    </source>
</evidence>
<dbReference type="InterPro" id="IPR001468">
    <property type="entry name" value="Indole-3-GlycerolPSynthase_CS"/>
</dbReference>
<dbReference type="NCBIfam" id="TIGR00566">
    <property type="entry name" value="trpG_papA"/>
    <property type="match status" value="1"/>
</dbReference>
<dbReference type="EMBL" id="KZ996386">
    <property type="protein sequence ID" value="RKO88944.1"/>
    <property type="molecule type" value="Genomic_DNA"/>
</dbReference>
<dbReference type="PRINTS" id="PR00097">
    <property type="entry name" value="ANTSNTHASEII"/>
</dbReference>
<dbReference type="FunFam" id="3.20.20.70:FF:000136">
    <property type="entry name" value="Multifunctional tryptophan biosynthesis protein"/>
    <property type="match status" value="1"/>
</dbReference>
<evidence type="ECO:0000256" key="10">
    <source>
        <dbReference type="ARBA" id="ARBA00023141"/>
    </source>
</evidence>
<keyword evidence="9" id="KW-0315">Glutamine amidotransferase</keyword>
<evidence type="ECO:0000256" key="12">
    <source>
        <dbReference type="ARBA" id="ARBA00023268"/>
    </source>
</evidence>
<dbReference type="InterPro" id="IPR013785">
    <property type="entry name" value="Aldolase_TIM"/>
</dbReference>
<sequence length="478" mass="51653">MTTLMIDNYDSFTWNVYQYISELGANVVVYRNDKVTLEECIALNPRNVVISPGPGHPSAAGVSNDVLRHFAGKVPILGVCLGEQCMYELYGGTVKHAGEIVHGKTSPVRHDGKGLYEGVPQGIEATRYHSLAGDPATLPEVLEVTSWTESGIVMGVRHKKFVMEGVQYHPESISSEAGKQMFATFLSWEGGVWDELKIRRDLPKSILETIKAQRIIDVAHDRSLPGHSSDFLARSIALGLAPSVIDFRARLLESATPVAVVAEVKRASPSKGNIDIDAHAPTQALHYAKGGAAAISVLTEPKWFKGNLDDLRQVRAALETVPNRPAVLRKDFVVDSYQILEARLAGADTVLLIVAILTDIELRTLIDFSRSLKMEPLVEVANEPEMRRAIALGSKVIGVNNRDLHTFTVDMDRTSSLAGFVPEDTVLVALSGIVGREDVEKYVAGGAKGVLVGEALMRADDKSAFIGTLLGASAAPAS</sequence>
<evidence type="ECO:0000256" key="8">
    <source>
        <dbReference type="ARBA" id="ARBA00022822"/>
    </source>
</evidence>
<feature type="domain" description="Indole-3-glycerol phosphate synthase" evidence="15">
    <location>
        <begin position="207"/>
        <end position="468"/>
    </location>
</feature>
<organism evidence="16 17">
    <name type="scientific">Blyttiomyces helicus</name>
    <dbReference type="NCBI Taxonomy" id="388810"/>
    <lineage>
        <taxon>Eukaryota</taxon>
        <taxon>Fungi</taxon>
        <taxon>Fungi incertae sedis</taxon>
        <taxon>Chytridiomycota</taxon>
        <taxon>Chytridiomycota incertae sedis</taxon>
        <taxon>Chytridiomycetes</taxon>
        <taxon>Chytridiomycetes incertae sedis</taxon>
        <taxon>Blyttiomyces</taxon>
    </lineage>
</organism>
<dbReference type="Gene3D" id="3.40.50.880">
    <property type="match status" value="1"/>
</dbReference>
<dbReference type="InterPro" id="IPR013798">
    <property type="entry name" value="Indole-3-glycerol_P_synth_dom"/>
</dbReference>
<evidence type="ECO:0000256" key="11">
    <source>
        <dbReference type="ARBA" id="ARBA00023239"/>
    </source>
</evidence>
<dbReference type="Pfam" id="PF00117">
    <property type="entry name" value="GATase"/>
    <property type="match status" value="1"/>
</dbReference>
<evidence type="ECO:0000256" key="4">
    <source>
        <dbReference type="ARBA" id="ARBA00012266"/>
    </source>
</evidence>